<sequence>MTSRLFSLPLEIRREIYMLVLYDEDTVWVNSPISKGAVKKPSVKAAINGKRCDVFSRADFYFNGPTRGLSTALLLVNRKIHKESSEILYSKNVFGFIGDAQYTDLLRFLWQIGRANRSRLERIEIKLPTIQRGWVSVRKGRPTTVFNPKDDKSWTRRPKRLALRYHLAGEGVEESLRLIEAQCPNLWGIWLRIPFDELITVEKTVALKRFRRMKSVLVFILEVPHVEGNQYANIKEDAFAVLREWEWADFSDDEVGTEKYFLF</sequence>
<dbReference type="AlphaFoldDB" id="A0A9P8L342"/>
<dbReference type="PANTHER" id="PTHR42085:SF2">
    <property type="entry name" value="F-BOX DOMAIN-CONTAINING PROTEIN"/>
    <property type="match status" value="1"/>
</dbReference>
<keyword evidence="3" id="KW-1185">Reference proteome</keyword>
<evidence type="ECO:0000259" key="1">
    <source>
        <dbReference type="Pfam" id="PF24864"/>
    </source>
</evidence>
<dbReference type="Proteomes" id="UP000698800">
    <property type="component" value="Unassembled WGS sequence"/>
</dbReference>
<dbReference type="OrthoDB" id="62952at2759"/>
<gene>
    <name evidence="2" type="ORF">FGG08_001148</name>
</gene>
<dbReference type="InterPro" id="IPR056632">
    <property type="entry name" value="DUF7730"/>
</dbReference>
<protein>
    <recommendedName>
        <fullName evidence="1">DUF7730 domain-containing protein</fullName>
    </recommendedName>
</protein>
<reference evidence="2" key="1">
    <citation type="submission" date="2021-03" db="EMBL/GenBank/DDBJ databases">
        <title>Comparative genomics and phylogenomic investigation of the class Geoglossomycetes provide insights into ecological specialization and systematics.</title>
        <authorList>
            <person name="Melie T."/>
            <person name="Pirro S."/>
            <person name="Miller A.N."/>
            <person name="Quandt A."/>
        </authorList>
    </citation>
    <scope>NUCLEOTIDE SEQUENCE</scope>
    <source>
        <strain evidence="2">GBOQ0MN5Z8</strain>
    </source>
</reference>
<organism evidence="2 3">
    <name type="scientific">Glutinoglossum americanum</name>
    <dbReference type="NCBI Taxonomy" id="1670608"/>
    <lineage>
        <taxon>Eukaryota</taxon>
        <taxon>Fungi</taxon>
        <taxon>Dikarya</taxon>
        <taxon>Ascomycota</taxon>
        <taxon>Pezizomycotina</taxon>
        <taxon>Geoglossomycetes</taxon>
        <taxon>Geoglossales</taxon>
        <taxon>Geoglossaceae</taxon>
        <taxon>Glutinoglossum</taxon>
    </lineage>
</organism>
<dbReference type="InterPro" id="IPR038883">
    <property type="entry name" value="AN11006-like"/>
</dbReference>
<proteinExistence type="predicted"/>
<evidence type="ECO:0000313" key="2">
    <source>
        <dbReference type="EMBL" id="KAH0544781.1"/>
    </source>
</evidence>
<dbReference type="PANTHER" id="PTHR42085">
    <property type="entry name" value="F-BOX DOMAIN-CONTAINING PROTEIN"/>
    <property type="match status" value="1"/>
</dbReference>
<comment type="caution">
    <text evidence="2">The sequence shown here is derived from an EMBL/GenBank/DDBJ whole genome shotgun (WGS) entry which is preliminary data.</text>
</comment>
<dbReference type="EMBL" id="JAGHQL010000014">
    <property type="protein sequence ID" value="KAH0544781.1"/>
    <property type="molecule type" value="Genomic_DNA"/>
</dbReference>
<feature type="domain" description="DUF7730" evidence="1">
    <location>
        <begin position="2"/>
        <end position="158"/>
    </location>
</feature>
<dbReference type="Pfam" id="PF24864">
    <property type="entry name" value="DUF7730"/>
    <property type="match status" value="1"/>
</dbReference>
<evidence type="ECO:0000313" key="3">
    <source>
        <dbReference type="Proteomes" id="UP000698800"/>
    </source>
</evidence>
<name>A0A9P8L342_9PEZI</name>
<accession>A0A9P8L342</accession>